<dbReference type="EMBL" id="JAXCGZ010019296">
    <property type="protein sequence ID" value="KAK7066260.1"/>
    <property type="molecule type" value="Genomic_DNA"/>
</dbReference>
<evidence type="ECO:0000313" key="2">
    <source>
        <dbReference type="Proteomes" id="UP001381693"/>
    </source>
</evidence>
<dbReference type="Proteomes" id="UP001381693">
    <property type="component" value="Unassembled WGS sequence"/>
</dbReference>
<evidence type="ECO:0000313" key="1">
    <source>
        <dbReference type="EMBL" id="KAK7066260.1"/>
    </source>
</evidence>
<reference evidence="1 2" key="1">
    <citation type="submission" date="2023-11" db="EMBL/GenBank/DDBJ databases">
        <title>Halocaridina rubra genome assembly.</title>
        <authorList>
            <person name="Smith C."/>
        </authorList>
    </citation>
    <scope>NUCLEOTIDE SEQUENCE [LARGE SCALE GENOMIC DNA]</scope>
    <source>
        <strain evidence="1">EP-1</strain>
        <tissue evidence="1">Whole</tissue>
    </source>
</reference>
<accession>A0AAN8WTZ8</accession>
<dbReference type="AlphaFoldDB" id="A0AAN8WTZ8"/>
<keyword evidence="2" id="KW-1185">Reference proteome</keyword>
<sequence length="176" mass="20144">MEVYAYYNAKREECTFHFYNDEDDFVISTLPGEDETEIYTLHEAKDNSVREKGSLHFHNDEEDSTSCLNISRSIEDAENRQFAIHEVGNKNCDIYDAKLEQEKPNFSLNLRSTSPPPSGKLFARSSAIVGCLEAMFEAVAKTRAKFQRYSTLSNQSVSIDDIRDICDSFKTNEEIN</sequence>
<protein>
    <submittedName>
        <fullName evidence="1">Uncharacterized protein</fullName>
    </submittedName>
</protein>
<name>A0AAN8WTZ8_HALRR</name>
<organism evidence="1 2">
    <name type="scientific">Halocaridina rubra</name>
    <name type="common">Hawaiian red shrimp</name>
    <dbReference type="NCBI Taxonomy" id="373956"/>
    <lineage>
        <taxon>Eukaryota</taxon>
        <taxon>Metazoa</taxon>
        <taxon>Ecdysozoa</taxon>
        <taxon>Arthropoda</taxon>
        <taxon>Crustacea</taxon>
        <taxon>Multicrustacea</taxon>
        <taxon>Malacostraca</taxon>
        <taxon>Eumalacostraca</taxon>
        <taxon>Eucarida</taxon>
        <taxon>Decapoda</taxon>
        <taxon>Pleocyemata</taxon>
        <taxon>Caridea</taxon>
        <taxon>Atyoidea</taxon>
        <taxon>Atyidae</taxon>
        <taxon>Halocaridina</taxon>
    </lineage>
</organism>
<comment type="caution">
    <text evidence="1">The sequence shown here is derived from an EMBL/GenBank/DDBJ whole genome shotgun (WGS) entry which is preliminary data.</text>
</comment>
<gene>
    <name evidence="1" type="ORF">SK128_019447</name>
</gene>
<proteinExistence type="predicted"/>